<dbReference type="InterPro" id="IPR000477">
    <property type="entry name" value="RT_dom"/>
</dbReference>
<feature type="region of interest" description="Disordered" evidence="2">
    <location>
        <begin position="57"/>
        <end position="90"/>
    </location>
</feature>
<dbReference type="InterPro" id="IPR005135">
    <property type="entry name" value="Endo/exonuclease/phosphatase"/>
</dbReference>
<evidence type="ECO:0000313" key="5">
    <source>
        <dbReference type="EnsemblMetazoa" id="XP_030839507"/>
    </source>
</evidence>
<dbReference type="SUPFAM" id="SSF56219">
    <property type="entry name" value="DNase I-like"/>
    <property type="match status" value="1"/>
</dbReference>
<dbReference type="Pfam" id="PF00078">
    <property type="entry name" value="RVT_1"/>
    <property type="match status" value="1"/>
</dbReference>
<dbReference type="GeneID" id="584236"/>
<dbReference type="PANTHER" id="PTHR46670">
    <property type="entry name" value="ENDO/EXONUCLEASE/PHOSPHATASE DOMAIN-CONTAINING PROTEIN"/>
    <property type="match status" value="1"/>
</dbReference>
<feature type="domain" description="Reverse transcriptase" evidence="3">
    <location>
        <begin position="523"/>
        <end position="618"/>
    </location>
</feature>
<dbReference type="Pfam" id="PF14529">
    <property type="entry name" value="Exo_endo_phos_2"/>
    <property type="match status" value="1"/>
</dbReference>
<reference evidence="6" key="1">
    <citation type="submission" date="2015-02" db="EMBL/GenBank/DDBJ databases">
        <title>Genome sequencing for Strongylocentrotus purpuratus.</title>
        <authorList>
            <person name="Murali S."/>
            <person name="Liu Y."/>
            <person name="Vee V."/>
            <person name="English A."/>
            <person name="Wang M."/>
            <person name="Skinner E."/>
            <person name="Han Y."/>
            <person name="Muzny D.M."/>
            <person name="Worley K.C."/>
            <person name="Gibbs R.A."/>
        </authorList>
    </citation>
    <scope>NUCLEOTIDE SEQUENCE</scope>
</reference>
<dbReference type="RefSeq" id="XP_030839507.1">
    <property type="nucleotide sequence ID" value="XM_030983647.1"/>
</dbReference>
<dbReference type="EnsemblMetazoa" id="XM_030983647">
    <property type="protein sequence ID" value="XP_030839507"/>
    <property type="gene ID" value="LOC584236"/>
</dbReference>
<dbReference type="PANTHER" id="PTHR46670:SF3">
    <property type="entry name" value="ENDONUCLEASE_EXONUCLEASE_PHOSPHATASE DOMAIN-CONTAINING PROTEIN"/>
    <property type="match status" value="1"/>
</dbReference>
<dbReference type="OrthoDB" id="10066052at2759"/>
<dbReference type="Proteomes" id="UP000007110">
    <property type="component" value="Unassembled WGS sequence"/>
</dbReference>
<evidence type="ECO:0000259" key="3">
    <source>
        <dbReference type="Pfam" id="PF00078"/>
    </source>
</evidence>
<dbReference type="InParanoid" id="A0A7M7NRK7"/>
<name>A0A7M7NRK7_STRPU</name>
<keyword evidence="1" id="KW-0175">Coiled coil</keyword>
<evidence type="ECO:0000313" key="6">
    <source>
        <dbReference type="Proteomes" id="UP000007110"/>
    </source>
</evidence>
<reference evidence="5" key="2">
    <citation type="submission" date="2021-01" db="UniProtKB">
        <authorList>
            <consortium name="EnsemblMetazoa"/>
        </authorList>
    </citation>
    <scope>IDENTIFICATION</scope>
</reference>
<evidence type="ECO:0008006" key="7">
    <source>
        <dbReference type="Google" id="ProtNLM"/>
    </source>
</evidence>
<evidence type="ECO:0000256" key="1">
    <source>
        <dbReference type="SAM" id="Coils"/>
    </source>
</evidence>
<feature type="domain" description="Endonuclease/exonuclease/phosphatase" evidence="4">
    <location>
        <begin position="170"/>
        <end position="244"/>
    </location>
</feature>
<dbReference type="KEGG" id="spu:584236"/>
<evidence type="ECO:0000256" key="2">
    <source>
        <dbReference type="SAM" id="MobiDB-lite"/>
    </source>
</evidence>
<dbReference type="GO" id="GO:0003824">
    <property type="term" value="F:catalytic activity"/>
    <property type="evidence" value="ECO:0007669"/>
    <property type="project" value="InterPro"/>
</dbReference>
<feature type="coiled-coil region" evidence="1">
    <location>
        <begin position="287"/>
        <end position="349"/>
    </location>
</feature>
<feature type="compositionally biased region" description="Polar residues" evidence="2">
    <location>
        <begin position="72"/>
        <end position="87"/>
    </location>
</feature>
<dbReference type="OMA" id="TINHEIM"/>
<organism evidence="5 6">
    <name type="scientific">Strongylocentrotus purpuratus</name>
    <name type="common">Purple sea urchin</name>
    <dbReference type="NCBI Taxonomy" id="7668"/>
    <lineage>
        <taxon>Eukaryota</taxon>
        <taxon>Metazoa</taxon>
        <taxon>Echinodermata</taxon>
        <taxon>Eleutherozoa</taxon>
        <taxon>Echinozoa</taxon>
        <taxon>Echinoidea</taxon>
        <taxon>Euechinoidea</taxon>
        <taxon>Echinacea</taxon>
        <taxon>Camarodonta</taxon>
        <taxon>Echinidea</taxon>
        <taxon>Strongylocentrotidae</taxon>
        <taxon>Strongylocentrotus</taxon>
    </lineage>
</organism>
<protein>
    <recommendedName>
        <fullName evidence="7">Reverse transcriptase domain-containing protein</fullName>
    </recommendedName>
</protein>
<sequence>MSTLNGRVGQSLTTPSPSVTGGSRLLRIQAVFSTAGSLKLHVSLAGAEPVIGFRVSISGRNGDTLPPGPSVSGRNGDTLPQSTSVSGRQADDARLYRAVGTSDRVPTMDVIPSPTEVEPANSNELVRETVVALPSLPTATPNERVVGLTNTLPLAALAGGETRVPGSDHQLVLMGDFNIHVDDETDRDARKFLDILDTFDLQQHVKGATHRAGHTLDLLISRKVDHPIVAMDVVPGLPSDHSAVLTTLNFVSPATSKKQITCRKLRDIDVVQLKNDIQTSLLTLPTAKDASDMAEQYNIVLKELLDKHAPERSILVTTRPKAPWYTNEVREAKRSKRRAERKLKSSGLEVGRQLFKEECKSYNAVLSQSKSRYLIDEIAQCDTKHLFQLVQTLSRPKSQHLLPDHESDINLANDFGQFFYNKIQDIVTNLQGITSRSSDCEDGVTTHKLSSFEPVSELEVQKAIRESSSKSCRLDPIPTWLMKDCINELVPFVTELVNLSLPSGEVPAAYKTSHVTPLLKKTSLDRNEFKNYRPIANLPFIAKTLERIVADQLRTHLEDNGLYPVMQSAYRQFHSTETALLKVANDLLLAIDKGLEAILILLDFSSAFDTIDHSMMIQRAVINRDLRESSCSGLPPTWKIDLRSSFSMVSSPKHFH</sequence>
<proteinExistence type="predicted"/>
<dbReference type="AlphaFoldDB" id="A0A7M7NRK7"/>
<dbReference type="Gene3D" id="3.60.10.10">
    <property type="entry name" value="Endonuclease/exonuclease/phosphatase"/>
    <property type="match status" value="1"/>
</dbReference>
<accession>A0A7M7NRK7</accession>
<feature type="region of interest" description="Disordered" evidence="2">
    <location>
        <begin position="1"/>
        <end position="20"/>
    </location>
</feature>
<dbReference type="InterPro" id="IPR036691">
    <property type="entry name" value="Endo/exonu/phosph_ase_sf"/>
</dbReference>
<evidence type="ECO:0000259" key="4">
    <source>
        <dbReference type="Pfam" id="PF14529"/>
    </source>
</evidence>
<keyword evidence="6" id="KW-1185">Reference proteome</keyword>